<dbReference type="PANTHER" id="PTHR44591">
    <property type="entry name" value="STRESS RESPONSE REGULATOR PROTEIN 1"/>
    <property type="match status" value="1"/>
</dbReference>
<dbReference type="SMART" id="SM00448">
    <property type="entry name" value="REC"/>
    <property type="match status" value="1"/>
</dbReference>
<accession>A0ABY7AEX9</accession>
<evidence type="ECO:0000256" key="4">
    <source>
        <dbReference type="ARBA" id="ARBA00024867"/>
    </source>
</evidence>
<dbReference type="InterPro" id="IPR011006">
    <property type="entry name" value="CheY-like_superfamily"/>
</dbReference>
<dbReference type="Pfam" id="PF13690">
    <property type="entry name" value="CheX"/>
    <property type="match status" value="1"/>
</dbReference>
<dbReference type="SUPFAM" id="SSF52172">
    <property type="entry name" value="CheY-like"/>
    <property type="match status" value="1"/>
</dbReference>
<dbReference type="RefSeq" id="WP_024837820.1">
    <property type="nucleotide sequence ID" value="NZ_CP113524.1"/>
</dbReference>
<dbReference type="PANTHER" id="PTHR44591:SF3">
    <property type="entry name" value="RESPONSE REGULATORY DOMAIN-CONTAINING PROTEIN"/>
    <property type="match status" value="1"/>
</dbReference>
<gene>
    <name evidence="7" type="ORF">OW255_00665</name>
</gene>
<protein>
    <recommendedName>
        <fullName evidence="1">Stage 0 sporulation protein A homolog</fullName>
    </recommendedName>
</protein>
<reference evidence="7" key="1">
    <citation type="submission" date="2022-11" db="EMBL/GenBank/DDBJ databases">
        <title>Lacrimispora xylanolytica sy1, complete genome.</title>
        <authorList>
            <person name="Choi S."/>
        </authorList>
    </citation>
    <scope>NUCLEOTIDE SEQUENCE</scope>
    <source>
        <strain evidence="7">Sy1</strain>
    </source>
</reference>
<evidence type="ECO:0000256" key="1">
    <source>
        <dbReference type="ARBA" id="ARBA00018672"/>
    </source>
</evidence>
<dbReference type="Proteomes" id="UP001163115">
    <property type="component" value="Chromosome"/>
</dbReference>
<keyword evidence="8" id="KW-1185">Reference proteome</keyword>
<feature type="modified residue" description="4-aspartylphosphate" evidence="5">
    <location>
        <position position="55"/>
    </location>
</feature>
<feature type="domain" description="Response regulatory" evidence="6">
    <location>
        <begin position="5"/>
        <end position="120"/>
    </location>
</feature>
<evidence type="ECO:0000313" key="8">
    <source>
        <dbReference type="Proteomes" id="UP001163115"/>
    </source>
</evidence>
<name>A0ABY7AEX9_9FIRM</name>
<comment type="function">
    <text evidence="4">May play the central regulatory role in sporulation. It may be an element of the effector pathway responsible for the activation of sporulation genes in response to nutritional stress. Spo0A may act in concert with spo0H (a sigma factor) to control the expression of some genes that are critical to the sporulation process.</text>
</comment>
<dbReference type="InterPro" id="IPR028976">
    <property type="entry name" value="CheC-like_sf"/>
</dbReference>
<evidence type="ECO:0000256" key="5">
    <source>
        <dbReference type="PROSITE-ProRule" id="PRU00169"/>
    </source>
</evidence>
<dbReference type="CDD" id="cd17906">
    <property type="entry name" value="CheX"/>
    <property type="match status" value="1"/>
</dbReference>
<dbReference type="InterPro" id="IPR050595">
    <property type="entry name" value="Bact_response_regulator"/>
</dbReference>
<sequence>MEGTKVVIVDDSPFSIAYIRGILERHGLEVVGEAGTLDAVKEVVKDKMPQLVTMDMTLPGTDGLECTRAIHEINKDIKVIVVSSMMDDEIVKAAKDNKVSAYVQKPIDEDSLMTAISRVMESDELYEELSDKNMEIFKESLLDGINKMAKSLITYQTEYPCEKEFESKGLTIIIGIIGKFSGRMLIDLSMKTASQLTAAIMKKENNTNEEVIAVIGELANIISGNACSVINRMNKAFGLRVAPPTIMHGESVCITAPGFYTTSVIGESEYGEILLNVGFQRGDDHWM</sequence>
<organism evidence="7 8">
    <name type="scientific">Lacrimispora xylanolytica</name>
    <dbReference type="NCBI Taxonomy" id="29375"/>
    <lineage>
        <taxon>Bacteria</taxon>
        <taxon>Bacillati</taxon>
        <taxon>Bacillota</taxon>
        <taxon>Clostridia</taxon>
        <taxon>Lachnospirales</taxon>
        <taxon>Lachnospiraceae</taxon>
        <taxon>Lacrimispora</taxon>
    </lineage>
</organism>
<evidence type="ECO:0000256" key="3">
    <source>
        <dbReference type="ARBA" id="ARBA00022553"/>
    </source>
</evidence>
<dbReference type="Pfam" id="PF00072">
    <property type="entry name" value="Response_reg"/>
    <property type="match status" value="1"/>
</dbReference>
<dbReference type="EMBL" id="CP113524">
    <property type="protein sequence ID" value="WAJ24073.1"/>
    <property type="molecule type" value="Genomic_DNA"/>
</dbReference>
<dbReference type="InterPro" id="IPR001789">
    <property type="entry name" value="Sig_transdc_resp-reg_receiver"/>
</dbReference>
<dbReference type="PROSITE" id="PS50110">
    <property type="entry name" value="RESPONSE_REGULATORY"/>
    <property type="match status" value="1"/>
</dbReference>
<keyword evidence="3 5" id="KW-0597">Phosphoprotein</keyword>
<dbReference type="Gene3D" id="3.40.1550.10">
    <property type="entry name" value="CheC-like"/>
    <property type="match status" value="1"/>
</dbReference>
<evidence type="ECO:0000313" key="7">
    <source>
        <dbReference type="EMBL" id="WAJ24073.1"/>
    </source>
</evidence>
<dbReference type="Gene3D" id="3.40.50.2300">
    <property type="match status" value="1"/>
</dbReference>
<keyword evidence="2" id="KW-0145">Chemotaxis</keyword>
<evidence type="ECO:0000259" key="6">
    <source>
        <dbReference type="PROSITE" id="PS50110"/>
    </source>
</evidence>
<dbReference type="InterPro" id="IPR028051">
    <property type="entry name" value="CheX-like_dom"/>
</dbReference>
<dbReference type="SUPFAM" id="SSF103039">
    <property type="entry name" value="CheC-like"/>
    <property type="match status" value="1"/>
</dbReference>
<proteinExistence type="predicted"/>
<evidence type="ECO:0000256" key="2">
    <source>
        <dbReference type="ARBA" id="ARBA00022500"/>
    </source>
</evidence>